<keyword evidence="13" id="KW-1185">Reference proteome</keyword>
<dbReference type="Gene3D" id="6.10.140.1330">
    <property type="match status" value="1"/>
</dbReference>
<accession>X0PSR0</accession>
<evidence type="ECO:0000313" key="12">
    <source>
        <dbReference type="EMBL" id="KRM33904.1"/>
    </source>
</evidence>
<feature type="transmembrane region" description="Helical" evidence="10">
    <location>
        <begin position="183"/>
        <end position="208"/>
    </location>
</feature>
<evidence type="ECO:0000256" key="9">
    <source>
        <dbReference type="ARBA" id="ARBA00023201"/>
    </source>
</evidence>
<dbReference type="PATRIC" id="fig|1423734.3.peg.2367"/>
<evidence type="ECO:0000256" key="10">
    <source>
        <dbReference type="SAM" id="Phobius"/>
    </source>
</evidence>
<keyword evidence="9" id="KW-0739">Sodium transport</keyword>
<evidence type="ECO:0000256" key="5">
    <source>
        <dbReference type="ARBA" id="ARBA00022989"/>
    </source>
</evidence>
<name>X0PSR0_9LACO</name>
<keyword evidence="2" id="KW-0813">Transport</keyword>
<evidence type="ECO:0000256" key="7">
    <source>
        <dbReference type="ARBA" id="ARBA00023065"/>
    </source>
</evidence>
<dbReference type="GO" id="GO:0051453">
    <property type="term" value="P:regulation of intracellular pH"/>
    <property type="evidence" value="ECO:0007669"/>
    <property type="project" value="TreeGrafter"/>
</dbReference>
<dbReference type="InterPro" id="IPR018422">
    <property type="entry name" value="Cation/H_exchanger_CPA1"/>
</dbReference>
<organism evidence="12 13">
    <name type="scientific">Agrilactobacillus composti DSM 18527 = JCM 14202</name>
    <dbReference type="NCBI Taxonomy" id="1423734"/>
    <lineage>
        <taxon>Bacteria</taxon>
        <taxon>Bacillati</taxon>
        <taxon>Bacillota</taxon>
        <taxon>Bacilli</taxon>
        <taxon>Lactobacillales</taxon>
        <taxon>Lactobacillaceae</taxon>
        <taxon>Agrilactobacillus</taxon>
    </lineage>
</organism>
<feature type="transmembrane region" description="Helical" evidence="10">
    <location>
        <begin position="84"/>
        <end position="107"/>
    </location>
</feature>
<evidence type="ECO:0000259" key="11">
    <source>
        <dbReference type="Pfam" id="PF00999"/>
    </source>
</evidence>
<sequence length="660" mass="73737">MDQVFLITIILAAVVAGNVFARHLSAVPLPFFLIAIGAILAVLPVYSHFHLDPSAFSFAIIAPLLFNEAQNSSRLWIGRSITNIISLAIGLVIVTVLVVGISLYTLFPILPLSLAFALVAIVTPTDASAVNSIFQANPIAQEQAGILQNESLFNDAAGIVTFDVALTAYISGSFSLNGAIGTFLLEFLGGLVLGALLGLLIVTSRMVLIHYHDDTSLIMVSIQLITPFLVYLVATYLNLSGILAVVAAGLVQGSERNRLRLTSSRMQMVSRSVWEIVDGILSGSVFILLGLSLPDVINSMRQSQRLIWNLFWAAAFVYVAKTLLRLIWGKYLIKTHTTKKQSWRDSLIMALSGAHGTITLSLAFSIPVLIAGKTFIYRAPLIFMAAVIIFISLIMPTVFIPILLPTKKGAVHSFDWVRRMISAAIKALRQEKDHPAEAQVVIDALQQQLILNRTPNGRIRRQLMRESHAVERQAIEALHKQGKVTDDELKYYNEFISLNNFTADEKVWKNVILRLRFSLHFGKMYKSMSRVQEAFLTAPIALEEIFWRQAFENHGEDILPIEDAGYHAIMAFLKTKAKDNEVEAGIVRRFYQTRHRRIRIKSVDSDIIYQMFMKAFHAEYELIQAAVANKDITAELAEKLQQRISIDEITYLQNIEIFQK</sequence>
<dbReference type="AlphaFoldDB" id="X0PSR0"/>
<protein>
    <submittedName>
        <fullName evidence="12">Transporter, CPA2 family</fullName>
    </submittedName>
</protein>
<keyword evidence="3" id="KW-1003">Cell membrane</keyword>
<feature type="transmembrane region" description="Helical" evidence="10">
    <location>
        <begin position="306"/>
        <end position="327"/>
    </location>
</feature>
<dbReference type="InterPro" id="IPR006153">
    <property type="entry name" value="Cation/H_exchanger_TM"/>
</dbReference>
<feature type="transmembrane region" description="Helical" evidence="10">
    <location>
        <begin position="228"/>
        <end position="251"/>
    </location>
</feature>
<keyword evidence="5 10" id="KW-1133">Transmembrane helix</keyword>
<evidence type="ECO:0000256" key="3">
    <source>
        <dbReference type="ARBA" id="ARBA00022475"/>
    </source>
</evidence>
<dbReference type="RefSeq" id="WP_035454508.1">
    <property type="nucleotide sequence ID" value="NZ_AZGA01000041.1"/>
</dbReference>
<evidence type="ECO:0000256" key="8">
    <source>
        <dbReference type="ARBA" id="ARBA00023136"/>
    </source>
</evidence>
<dbReference type="Proteomes" id="UP000051236">
    <property type="component" value="Unassembled WGS sequence"/>
</dbReference>
<evidence type="ECO:0000256" key="4">
    <source>
        <dbReference type="ARBA" id="ARBA00022692"/>
    </source>
</evidence>
<evidence type="ECO:0000256" key="2">
    <source>
        <dbReference type="ARBA" id="ARBA00022448"/>
    </source>
</evidence>
<reference evidence="12 13" key="1">
    <citation type="journal article" date="2015" name="Genome Announc.">
        <title>Expanding the biotechnology potential of lactobacilli through comparative genomics of 213 strains and associated genera.</title>
        <authorList>
            <person name="Sun Z."/>
            <person name="Harris H.M."/>
            <person name="McCann A."/>
            <person name="Guo C."/>
            <person name="Argimon S."/>
            <person name="Zhang W."/>
            <person name="Yang X."/>
            <person name="Jeffery I.B."/>
            <person name="Cooney J.C."/>
            <person name="Kagawa T.F."/>
            <person name="Liu W."/>
            <person name="Song Y."/>
            <person name="Salvetti E."/>
            <person name="Wrobel A."/>
            <person name="Rasinkangas P."/>
            <person name="Parkhill J."/>
            <person name="Rea M.C."/>
            <person name="O'Sullivan O."/>
            <person name="Ritari J."/>
            <person name="Douillard F.P."/>
            <person name="Paul Ross R."/>
            <person name="Yang R."/>
            <person name="Briner A.E."/>
            <person name="Felis G.E."/>
            <person name="de Vos W.M."/>
            <person name="Barrangou R."/>
            <person name="Klaenhammer T.R."/>
            <person name="Caufield P.W."/>
            <person name="Cui Y."/>
            <person name="Zhang H."/>
            <person name="O'Toole P.W."/>
        </authorList>
    </citation>
    <scope>NUCLEOTIDE SEQUENCE [LARGE SCALE GENOMIC DNA]</scope>
    <source>
        <strain evidence="12 13">DSM 18527</strain>
    </source>
</reference>
<feature type="transmembrane region" description="Helical" evidence="10">
    <location>
        <begin position="347"/>
        <end position="370"/>
    </location>
</feature>
<keyword evidence="4 10" id="KW-0812">Transmembrane</keyword>
<comment type="subcellular location">
    <subcellularLocation>
        <location evidence="1">Cell membrane</location>
        <topology evidence="1">Multi-pass membrane protein</topology>
    </subcellularLocation>
</comment>
<dbReference type="GO" id="GO:0015386">
    <property type="term" value="F:potassium:proton antiporter activity"/>
    <property type="evidence" value="ECO:0007669"/>
    <property type="project" value="TreeGrafter"/>
</dbReference>
<dbReference type="GO" id="GO:0005886">
    <property type="term" value="C:plasma membrane"/>
    <property type="evidence" value="ECO:0007669"/>
    <property type="project" value="UniProtKB-SubCell"/>
</dbReference>
<gene>
    <name evidence="12" type="ORF">FC83_GL002334</name>
</gene>
<dbReference type="PANTHER" id="PTHR10110:SF86">
    <property type="entry name" value="SODIUM_HYDROGEN EXCHANGER 7"/>
    <property type="match status" value="1"/>
</dbReference>
<feature type="transmembrane region" description="Helical" evidence="10">
    <location>
        <begin position="272"/>
        <end position="294"/>
    </location>
</feature>
<proteinExistence type="predicted"/>
<feature type="domain" description="Cation/H+ exchanger transmembrane" evidence="11">
    <location>
        <begin position="11"/>
        <end position="403"/>
    </location>
</feature>
<feature type="transmembrane region" description="Helical" evidence="10">
    <location>
        <begin position="382"/>
        <end position="404"/>
    </location>
</feature>
<dbReference type="STRING" id="1423734.FC83_GL002334"/>
<evidence type="ECO:0000313" key="13">
    <source>
        <dbReference type="Proteomes" id="UP000051236"/>
    </source>
</evidence>
<comment type="caution">
    <text evidence="12">The sequence shown here is derived from an EMBL/GenBank/DDBJ whole genome shotgun (WGS) entry which is preliminary data.</text>
</comment>
<dbReference type="eggNOG" id="COG0025">
    <property type="taxonomic scope" value="Bacteria"/>
</dbReference>
<dbReference type="EMBL" id="AZGA01000041">
    <property type="protein sequence ID" value="KRM33904.1"/>
    <property type="molecule type" value="Genomic_DNA"/>
</dbReference>
<keyword evidence="6" id="KW-0915">Sodium</keyword>
<dbReference type="OrthoDB" id="9809206at2"/>
<dbReference type="GO" id="GO:0098719">
    <property type="term" value="P:sodium ion import across plasma membrane"/>
    <property type="evidence" value="ECO:0007669"/>
    <property type="project" value="TreeGrafter"/>
</dbReference>
<dbReference type="Pfam" id="PF00999">
    <property type="entry name" value="Na_H_Exchanger"/>
    <property type="match status" value="1"/>
</dbReference>
<feature type="transmembrane region" description="Helical" evidence="10">
    <location>
        <begin position="31"/>
        <end position="49"/>
    </location>
</feature>
<dbReference type="PANTHER" id="PTHR10110">
    <property type="entry name" value="SODIUM/HYDROGEN EXCHANGER"/>
    <property type="match status" value="1"/>
</dbReference>
<evidence type="ECO:0000256" key="6">
    <source>
        <dbReference type="ARBA" id="ARBA00023053"/>
    </source>
</evidence>
<dbReference type="GO" id="GO:0015385">
    <property type="term" value="F:sodium:proton antiporter activity"/>
    <property type="evidence" value="ECO:0007669"/>
    <property type="project" value="InterPro"/>
</dbReference>
<keyword evidence="7" id="KW-0406">Ion transport</keyword>
<feature type="transmembrane region" description="Helical" evidence="10">
    <location>
        <begin position="156"/>
        <end position="176"/>
    </location>
</feature>
<keyword evidence="8 10" id="KW-0472">Membrane</keyword>
<evidence type="ECO:0000256" key="1">
    <source>
        <dbReference type="ARBA" id="ARBA00004651"/>
    </source>
</evidence>